<feature type="domain" description="N-acetyltransferase" evidence="2">
    <location>
        <begin position="1"/>
        <end position="171"/>
    </location>
</feature>
<proteinExistence type="predicted"/>
<keyword evidence="1" id="KW-0808">Transferase</keyword>
<keyword evidence="4" id="KW-1185">Reference proteome</keyword>
<protein>
    <submittedName>
        <fullName evidence="3">N-acetyltransferase family protein</fullName>
    </submittedName>
</protein>
<dbReference type="Proteomes" id="UP001556220">
    <property type="component" value="Unassembled WGS sequence"/>
</dbReference>
<dbReference type="InterPro" id="IPR000182">
    <property type="entry name" value="GNAT_dom"/>
</dbReference>
<dbReference type="InterPro" id="IPR050769">
    <property type="entry name" value="NAT_camello-type"/>
</dbReference>
<organism evidence="3 4">
    <name type="scientific">Rhodanobacter lycopersici</name>
    <dbReference type="NCBI Taxonomy" id="3162487"/>
    <lineage>
        <taxon>Bacteria</taxon>
        <taxon>Pseudomonadati</taxon>
        <taxon>Pseudomonadota</taxon>
        <taxon>Gammaproteobacteria</taxon>
        <taxon>Lysobacterales</taxon>
        <taxon>Rhodanobacteraceae</taxon>
        <taxon>Rhodanobacter</taxon>
    </lineage>
</organism>
<dbReference type="PANTHER" id="PTHR13947">
    <property type="entry name" value="GNAT FAMILY N-ACETYLTRANSFERASE"/>
    <property type="match status" value="1"/>
</dbReference>
<evidence type="ECO:0000259" key="2">
    <source>
        <dbReference type="PROSITE" id="PS51186"/>
    </source>
</evidence>
<dbReference type="SUPFAM" id="SSF55729">
    <property type="entry name" value="Acyl-CoA N-acyltransferases (Nat)"/>
    <property type="match status" value="1"/>
</dbReference>
<evidence type="ECO:0000313" key="3">
    <source>
        <dbReference type="EMBL" id="MEW9571704.1"/>
    </source>
</evidence>
<dbReference type="Gene3D" id="3.40.630.30">
    <property type="match status" value="1"/>
</dbReference>
<dbReference type="PANTHER" id="PTHR13947:SF37">
    <property type="entry name" value="LD18367P"/>
    <property type="match status" value="1"/>
</dbReference>
<dbReference type="RefSeq" id="WP_367853782.1">
    <property type="nucleotide sequence ID" value="NZ_JBFOHK010000002.1"/>
</dbReference>
<accession>A0ABV3QDF0</accession>
<dbReference type="PROSITE" id="PS51186">
    <property type="entry name" value="GNAT"/>
    <property type="match status" value="1"/>
</dbReference>
<evidence type="ECO:0000256" key="1">
    <source>
        <dbReference type="ARBA" id="ARBA00022679"/>
    </source>
</evidence>
<reference evidence="3 4" key="1">
    <citation type="submission" date="2024-06" db="EMBL/GenBank/DDBJ databases">
        <authorList>
            <person name="Woo H."/>
        </authorList>
    </citation>
    <scope>NUCLEOTIDE SEQUENCE [LARGE SCALE GENOMIC DNA]</scope>
    <source>
        <strain evidence="3 4">Si-c</strain>
    </source>
</reference>
<name>A0ABV3QDF0_9GAMM</name>
<dbReference type="InterPro" id="IPR016181">
    <property type="entry name" value="Acyl_CoA_acyltransferase"/>
</dbReference>
<dbReference type="EMBL" id="JBFOHK010000002">
    <property type="protein sequence ID" value="MEW9571704.1"/>
    <property type="molecule type" value="Genomic_DNA"/>
</dbReference>
<gene>
    <name evidence="3" type="ORF">ABQJ54_08065</name>
</gene>
<dbReference type="Pfam" id="PF00583">
    <property type="entry name" value="Acetyltransf_1"/>
    <property type="match status" value="1"/>
</dbReference>
<evidence type="ECO:0000313" key="4">
    <source>
        <dbReference type="Proteomes" id="UP001556220"/>
    </source>
</evidence>
<sequence>MEIRLLDRRDASAYQALRLQALRESPHAFSASHEDEAGRSIDEVAARIVPAADGSACVSGIFEAGVLAGFVALVHLQRKKLRHGAELAGMYVAPAYRRRGLGAALLRAVIVHARSIDGVRQLGLGVNATNAAAQALYRSAGFVSWGVQPRALQIDGVFHDEEHLLLRFDAAG</sequence>
<dbReference type="CDD" id="cd04301">
    <property type="entry name" value="NAT_SF"/>
    <property type="match status" value="1"/>
</dbReference>
<comment type="caution">
    <text evidence="3">The sequence shown here is derived from an EMBL/GenBank/DDBJ whole genome shotgun (WGS) entry which is preliminary data.</text>
</comment>